<dbReference type="InterPro" id="IPR015947">
    <property type="entry name" value="PUA-like_sf"/>
</dbReference>
<dbReference type="Pfam" id="PF01472">
    <property type="entry name" value="PUA"/>
    <property type="match status" value="1"/>
</dbReference>
<evidence type="ECO:0000259" key="1">
    <source>
        <dbReference type="SMART" id="SM00359"/>
    </source>
</evidence>
<dbReference type="Proteomes" id="UP000024332">
    <property type="component" value="Unassembled WGS sequence"/>
</dbReference>
<dbReference type="InterPro" id="IPR002478">
    <property type="entry name" value="PUA"/>
</dbReference>
<dbReference type="InterPro" id="IPR004521">
    <property type="entry name" value="Uncharacterised_CHP00451"/>
</dbReference>
<dbReference type="RefSeq" id="WP_081801254.1">
    <property type="nucleotide sequence ID" value="NZ_JFZT01000048.1"/>
</dbReference>
<dbReference type="InterPro" id="IPR038250">
    <property type="entry name" value="TGT_C2_sf"/>
</dbReference>
<dbReference type="SUPFAM" id="SSF88802">
    <property type="entry name" value="Pre-PUA domain"/>
    <property type="match status" value="1"/>
</dbReference>
<dbReference type="InterPro" id="IPR036974">
    <property type="entry name" value="PUA_sf"/>
</dbReference>
<dbReference type="PROSITE" id="PS50890">
    <property type="entry name" value="PUA"/>
    <property type="match status" value="1"/>
</dbReference>
<evidence type="ECO:0000313" key="2">
    <source>
        <dbReference type="EMBL" id="EZQ03034.1"/>
    </source>
</evidence>
<dbReference type="SUPFAM" id="SSF88697">
    <property type="entry name" value="PUA domain-like"/>
    <property type="match status" value="1"/>
</dbReference>
<evidence type="ECO:0000313" key="3">
    <source>
        <dbReference type="Proteomes" id="UP000024332"/>
    </source>
</evidence>
<dbReference type="SMART" id="SM00359">
    <property type="entry name" value="PUA"/>
    <property type="match status" value="1"/>
</dbReference>
<reference evidence="2 3" key="1">
    <citation type="submission" date="2014-03" db="EMBL/GenBank/DDBJ databases">
        <title>Draft genome sequence of the novel thermoacidophilic archaea Acidianus copahuensis ALE1 strain, isolated from Copahue volcanic area in Neuquen Argentina.</title>
        <authorList>
            <person name="Urbieta M.S."/>
            <person name="Rascovan N."/>
            <person name="Castro C."/>
            <person name="Revale S."/>
            <person name="Giaveno M.A."/>
            <person name="Vazquez M.P."/>
            <person name="Donati E.R."/>
        </authorList>
    </citation>
    <scope>NUCLEOTIDE SEQUENCE [LARGE SCALE GENOMIC DNA]</scope>
    <source>
        <strain evidence="2 3">ALE1</strain>
    </source>
</reference>
<dbReference type="STRING" id="1160895.CM19_09305"/>
<dbReference type="Gene3D" id="3.10.450.90">
    <property type="entry name" value="ArcTGT, C2 domain"/>
    <property type="match status" value="1"/>
</dbReference>
<dbReference type="AlphaFoldDB" id="A0A031LNC0"/>
<dbReference type="Gene3D" id="2.30.130.10">
    <property type="entry name" value="PUA domain"/>
    <property type="match status" value="1"/>
</dbReference>
<dbReference type="CDD" id="cd21149">
    <property type="entry name" value="PUA_archaeosine_TGT"/>
    <property type="match status" value="1"/>
</dbReference>
<protein>
    <submittedName>
        <fullName evidence="2">Pseudouridine synthase</fullName>
    </submittedName>
</protein>
<sequence length="170" mass="19783">MREYLTIPHKISDIERKYIAEILAYQFDRELVDPFLENIFYIQNSINTNRIRNVLNSEMNLFLVLRAQDNLFSLTLLSGEILRRYTKPVKYRIIVPKDIGEAIMTGGNVFAKHVINIDKSLRYGDQAIVVDNDDKLIAIGKLRLSGEEIMEYKRGIALSVKERVKYENNT</sequence>
<dbReference type="OrthoDB" id="7576at2157"/>
<gene>
    <name evidence="2" type="ORF">CM19_09305</name>
</gene>
<accession>A0A031LNC0</accession>
<comment type="caution">
    <text evidence="2">The sequence shown here is derived from an EMBL/GenBank/DDBJ whole genome shotgun (WGS) entry which is preliminary data.</text>
</comment>
<keyword evidence="3" id="KW-1185">Reference proteome</keyword>
<dbReference type="NCBIfam" id="TIGR00451">
    <property type="entry name" value="unchar_dom_2"/>
    <property type="match status" value="1"/>
</dbReference>
<dbReference type="Pfam" id="PF14810">
    <property type="entry name" value="TGT_C2"/>
    <property type="match status" value="1"/>
</dbReference>
<name>A0A031LNC0_9CREN</name>
<organism evidence="2 3">
    <name type="scientific">Candidatus Acidianus copahuensis</name>
    <dbReference type="NCBI Taxonomy" id="1160895"/>
    <lineage>
        <taxon>Archaea</taxon>
        <taxon>Thermoproteota</taxon>
        <taxon>Thermoprotei</taxon>
        <taxon>Sulfolobales</taxon>
        <taxon>Sulfolobaceae</taxon>
        <taxon>Acidianus</taxon>
    </lineage>
</organism>
<dbReference type="InterPro" id="IPR029402">
    <property type="entry name" value="TGT_C2"/>
</dbReference>
<dbReference type="GO" id="GO:0003723">
    <property type="term" value="F:RNA binding"/>
    <property type="evidence" value="ECO:0007669"/>
    <property type="project" value="InterPro"/>
</dbReference>
<proteinExistence type="predicted"/>
<feature type="domain" description="PUA" evidence="1">
    <location>
        <begin position="91"/>
        <end position="165"/>
    </location>
</feature>
<dbReference type="EMBL" id="JFZT01000048">
    <property type="protein sequence ID" value="EZQ03034.1"/>
    <property type="molecule type" value="Genomic_DNA"/>
</dbReference>